<keyword evidence="2" id="KW-1185">Reference proteome</keyword>
<dbReference type="EMBL" id="JAPMLT010000005">
    <property type="protein sequence ID" value="MCX7570540.1"/>
    <property type="molecule type" value="Genomic_DNA"/>
</dbReference>
<sequence>MIRGFFEYKVDPVQKAAYTRIIASIRELSQAAGLEAYSVCESVEQENLFVETFLVESMEEYRGIEANLSKNPEMAQLREQLAQVIVGGMSAKKMWFFSELQFS</sequence>
<name>A0ABT3X0X0_9BACL</name>
<protein>
    <submittedName>
        <fullName evidence="1">MFS transporter</fullName>
    </submittedName>
</protein>
<organism evidence="1 2">
    <name type="scientific">Tumebacillus lacus</name>
    <dbReference type="NCBI Taxonomy" id="2995335"/>
    <lineage>
        <taxon>Bacteria</taxon>
        <taxon>Bacillati</taxon>
        <taxon>Bacillota</taxon>
        <taxon>Bacilli</taxon>
        <taxon>Bacillales</taxon>
        <taxon>Alicyclobacillaceae</taxon>
        <taxon>Tumebacillus</taxon>
    </lineage>
</organism>
<dbReference type="RefSeq" id="WP_267151792.1">
    <property type="nucleotide sequence ID" value="NZ_JAPMLT010000005.1"/>
</dbReference>
<evidence type="ECO:0000313" key="1">
    <source>
        <dbReference type="EMBL" id="MCX7570540.1"/>
    </source>
</evidence>
<reference evidence="1 2" key="1">
    <citation type="submission" date="2022-11" db="EMBL/GenBank/DDBJ databases">
        <title>Study of microbial diversity in lake waters.</title>
        <authorList>
            <person name="Zhang J."/>
        </authorList>
    </citation>
    <scope>NUCLEOTIDE SEQUENCE [LARGE SCALE GENOMIC DNA]</scope>
    <source>
        <strain evidence="1 2">DT12</strain>
    </source>
</reference>
<evidence type="ECO:0000313" key="2">
    <source>
        <dbReference type="Proteomes" id="UP001208017"/>
    </source>
</evidence>
<gene>
    <name evidence="1" type="ORF">OS242_11255</name>
</gene>
<comment type="caution">
    <text evidence="1">The sequence shown here is derived from an EMBL/GenBank/DDBJ whole genome shotgun (WGS) entry which is preliminary data.</text>
</comment>
<dbReference type="Proteomes" id="UP001208017">
    <property type="component" value="Unassembled WGS sequence"/>
</dbReference>
<accession>A0ABT3X0X0</accession>
<proteinExistence type="predicted"/>